<dbReference type="GO" id="GO:0004222">
    <property type="term" value="F:metalloendopeptidase activity"/>
    <property type="evidence" value="ECO:0007669"/>
    <property type="project" value="InterPro"/>
</dbReference>
<evidence type="ECO:0000256" key="2">
    <source>
        <dbReference type="ARBA" id="ARBA00004401"/>
    </source>
</evidence>
<evidence type="ECO:0000256" key="9">
    <source>
        <dbReference type="SAM" id="Phobius"/>
    </source>
</evidence>
<comment type="cofactor">
    <cofactor evidence="1">
        <name>Zn(2+)</name>
        <dbReference type="ChEBI" id="CHEBI:29105"/>
    </cofactor>
</comment>
<comment type="similarity">
    <text evidence="3">Belongs to the peptidase M13 family.</text>
</comment>
<reference evidence="13" key="1">
    <citation type="submission" date="2010-06" db="EMBL/GenBank/DDBJ databases">
        <authorList>
            <person name="Jiang H."/>
            <person name="Abraham K."/>
            <person name="Ali S."/>
            <person name="Alsbrooks S.L."/>
            <person name="Anim B.N."/>
            <person name="Anosike U.S."/>
            <person name="Attaway T."/>
            <person name="Bandaranaike D.P."/>
            <person name="Battles P.K."/>
            <person name="Bell S.N."/>
            <person name="Bell A.V."/>
            <person name="Beltran B."/>
            <person name="Bickham C."/>
            <person name="Bustamante Y."/>
            <person name="Caleb T."/>
            <person name="Canada A."/>
            <person name="Cardenas V."/>
            <person name="Carter K."/>
            <person name="Chacko J."/>
            <person name="Chandrabose M.N."/>
            <person name="Chavez D."/>
            <person name="Chavez A."/>
            <person name="Chen L."/>
            <person name="Chu H.-S."/>
            <person name="Claassen K.J."/>
            <person name="Cockrell R."/>
            <person name="Collins M."/>
            <person name="Cooper J.A."/>
            <person name="Cree A."/>
            <person name="Curry S.M."/>
            <person name="Da Y."/>
            <person name="Dao M.D."/>
            <person name="Das B."/>
            <person name="Davila M.-L."/>
            <person name="Davy-Carroll L."/>
            <person name="Denson S."/>
            <person name="Dinh H."/>
            <person name="Ebong V.E."/>
            <person name="Edwards J.R."/>
            <person name="Egan A."/>
            <person name="El-Daye J."/>
            <person name="Escobedo L."/>
            <person name="Fernandez S."/>
            <person name="Fernando P.R."/>
            <person name="Flagg N."/>
            <person name="Forbes L.D."/>
            <person name="Fowler R.G."/>
            <person name="Fu Q."/>
            <person name="Gabisi R.A."/>
            <person name="Ganer J."/>
            <person name="Garbino Pronczuk A."/>
            <person name="Garcia R.M."/>
            <person name="Garner T."/>
            <person name="Garrett T.E."/>
            <person name="Gonzalez D.A."/>
            <person name="Hamid H."/>
            <person name="Hawkins E.S."/>
            <person name="Hirani K."/>
            <person name="Hogues M.E."/>
            <person name="Hollins B."/>
            <person name="Hsiao C.-H."/>
            <person name="Jabil R."/>
            <person name="James M.L."/>
            <person name="Jhangiani S.N."/>
            <person name="Johnson B."/>
            <person name="Johnson Q."/>
            <person name="Joshi V."/>
            <person name="Kalu J.B."/>
            <person name="Kam C."/>
            <person name="Kashfia A."/>
            <person name="Keebler J."/>
            <person name="Kisamo H."/>
            <person name="Kovar C.L."/>
            <person name="Lago L.A."/>
            <person name="Lai C.-Y."/>
            <person name="Laidlaw J."/>
            <person name="Lara F."/>
            <person name="Le T.-K."/>
            <person name="Lee S.L."/>
            <person name="Legall F.H."/>
            <person name="Lemon S.J."/>
            <person name="Lewis L.R."/>
            <person name="Li B."/>
            <person name="Liu Y."/>
            <person name="Liu Y.-S."/>
            <person name="Lopez J."/>
            <person name="Lozado R.J."/>
            <person name="Lu J."/>
            <person name="Madu R.C."/>
            <person name="Maheshwari M."/>
            <person name="Maheshwari R."/>
            <person name="Malloy K."/>
            <person name="Martinez E."/>
            <person name="Mathew T."/>
            <person name="Mercado I.C."/>
            <person name="Mercado C."/>
            <person name="Meyer B."/>
            <person name="Montgomery K."/>
            <person name="Morgan M.B."/>
            <person name="Munidasa M."/>
            <person name="Nazareth L.V."/>
            <person name="Nelson J."/>
            <person name="Ng B.M."/>
            <person name="Nguyen N.B."/>
            <person name="Nguyen P.Q."/>
            <person name="Nguyen T."/>
            <person name="Obregon M."/>
            <person name="Okwuonu G.O."/>
            <person name="Onwere C.G."/>
            <person name="Orozco G."/>
            <person name="Parra A."/>
            <person name="Patel S."/>
            <person name="Patil S."/>
            <person name="Perez A."/>
            <person name="Perez Y."/>
            <person name="Pham C."/>
            <person name="Primus E.L."/>
            <person name="Pu L.-L."/>
            <person name="Puazo M."/>
            <person name="Qin X."/>
            <person name="Quiroz J.B."/>
            <person name="Reese J."/>
            <person name="Richards S."/>
            <person name="Rives C.M."/>
            <person name="Robberts R."/>
            <person name="Ruiz S.J."/>
            <person name="Ruiz M.J."/>
            <person name="Santibanez J."/>
            <person name="Schneider B.W."/>
            <person name="Sisson I."/>
            <person name="Smith M."/>
            <person name="Sodergren E."/>
            <person name="Song X.-Z."/>
            <person name="Song B.B."/>
            <person name="Summersgill H."/>
            <person name="Thelus R."/>
            <person name="Thornton R.D."/>
            <person name="Trejos Z.Y."/>
            <person name="Usmani K."/>
            <person name="Vattathil S."/>
            <person name="Villasana D."/>
            <person name="Walker D.L."/>
            <person name="Wang S."/>
            <person name="Wang K."/>
            <person name="White C.S."/>
            <person name="Williams A.C."/>
            <person name="Williamson J."/>
            <person name="Wilson K."/>
            <person name="Woghiren I.O."/>
            <person name="Woodworth J.R."/>
            <person name="Worley K.C."/>
            <person name="Wright R.A."/>
            <person name="Wu W."/>
            <person name="Young L."/>
            <person name="Zhang L."/>
            <person name="Zhang J."/>
            <person name="Zhu Y."/>
            <person name="Muzny D.M."/>
            <person name="Weinstock G."/>
            <person name="Gibbs R.A."/>
        </authorList>
    </citation>
    <scope>NUCLEOTIDE SEQUENCE [LARGE SCALE GENOMIC DNA]</scope>
    <source>
        <strain evidence="13">LSR1</strain>
    </source>
</reference>
<evidence type="ECO:0000313" key="13">
    <source>
        <dbReference type="Proteomes" id="UP000007819"/>
    </source>
</evidence>
<keyword evidence="13" id="KW-1185">Reference proteome</keyword>
<dbReference type="GO" id="GO:0016485">
    <property type="term" value="P:protein processing"/>
    <property type="evidence" value="ECO:0007669"/>
    <property type="project" value="TreeGrafter"/>
</dbReference>
<feature type="transmembrane region" description="Helical" evidence="9">
    <location>
        <begin position="44"/>
        <end position="65"/>
    </location>
</feature>
<evidence type="ECO:0000259" key="10">
    <source>
        <dbReference type="Pfam" id="PF01431"/>
    </source>
</evidence>
<dbReference type="Proteomes" id="UP000007819">
    <property type="component" value="Chromosome A1"/>
</dbReference>
<dbReference type="InterPro" id="IPR042089">
    <property type="entry name" value="Peptidase_M13_dom_2"/>
</dbReference>
<feature type="domain" description="Peptidase M13 C-terminal" evidence="10">
    <location>
        <begin position="549"/>
        <end position="752"/>
    </location>
</feature>
<evidence type="ECO:0000256" key="3">
    <source>
        <dbReference type="ARBA" id="ARBA00007357"/>
    </source>
</evidence>
<dbReference type="EnsemblMetazoa" id="XM_029488253.1">
    <property type="protein sequence ID" value="XP_029344113.1"/>
    <property type="gene ID" value="LOC100165822"/>
</dbReference>
<sequence length="756" mass="87788">MRLKKLRKSYLCFQEHLEGKRVSSFTISQNGNAIFKKNYSKKKITISILTVIAFLLAAIFIYYSYFGAQFTVCNTKSCLQSSVSLINCMNETVEPCEDFYEFACGMFETNYPYYSNTNENSWVTIMSLKIKHRVKKFLNKENEIYEPNAVHKTRKFYQACLNATEDQVSINYDPLWKVWEKVGLNTEYLNDSVPLEIETILARVKLYFNLDIFFEIYADDDPRNSSSHSLLTITQNWESNKYKRRNNMKTNKVDIDDSLPKFTEYFNLLVEKLLNRNQPYQGKIKVEDLTNTTNELVEFEEEFSQIQRNTFSLKNDIPEVVTLGEFQNFTDTAGETFKFNWTLYLRELTRDIQPKIYEILSSENADSYEILVTNRDFLNEAFKLLSQTPTIIIKMSILTQVLTILDSHFPSGEKFNSEHCFSLTSEFFGMVTGYSMINTLDNSSKAALTEMTDNIKWALRKMVNEASWMDDETKNATLRKLANTKTFFGYPDNYENIINNLIENLTVTDNHIENILSISMFSTASNWKYLTEDRDWENQTWAVTPDEVNAYCYNSMNAFFMPAAILQAPLFNNGVQALNYGATGSTIGHELSHNYDNTGRLYNELGNVAQWWSNRSYEEYTKRASCLISHYNDIDVVSHNNTFAVNGVQTLDENIADIAGLKEAYYAYRRYVDVHGQEPRLPGMERYSHEQLFFLGYANQYCYYDEGDSQFDNFNSHSPNMVRVRGVLSLSPEFAKAWSCPIGSPMNPKKEKCQIW</sequence>
<evidence type="ECO:0000256" key="5">
    <source>
        <dbReference type="ARBA" id="ARBA00022723"/>
    </source>
</evidence>
<keyword evidence="7" id="KW-0862">Zinc</keyword>
<evidence type="ECO:0000256" key="8">
    <source>
        <dbReference type="ARBA" id="ARBA00023049"/>
    </source>
</evidence>
<dbReference type="InterPro" id="IPR024079">
    <property type="entry name" value="MetalloPept_cat_dom_sf"/>
</dbReference>
<dbReference type="Pfam" id="PF05649">
    <property type="entry name" value="Peptidase_M13_N"/>
    <property type="match status" value="1"/>
</dbReference>
<dbReference type="PROSITE" id="PS51885">
    <property type="entry name" value="NEPRILYSIN"/>
    <property type="match status" value="1"/>
</dbReference>
<keyword evidence="9" id="KW-0812">Transmembrane</keyword>
<evidence type="ECO:0000256" key="1">
    <source>
        <dbReference type="ARBA" id="ARBA00001947"/>
    </source>
</evidence>
<name>A0A8R2JPS7_ACYPI</name>
<dbReference type="SUPFAM" id="SSF55486">
    <property type="entry name" value="Metalloproteases ('zincins'), catalytic domain"/>
    <property type="match status" value="1"/>
</dbReference>
<keyword evidence="4" id="KW-0645">Protease</keyword>
<dbReference type="PRINTS" id="PR00786">
    <property type="entry name" value="NEPRILYSIN"/>
</dbReference>
<evidence type="ECO:0000256" key="4">
    <source>
        <dbReference type="ARBA" id="ARBA00022670"/>
    </source>
</evidence>
<comment type="subcellular location">
    <subcellularLocation>
        <location evidence="2">Cell membrane</location>
        <topology evidence="2">Single-pass type II membrane protein</topology>
    </subcellularLocation>
</comment>
<accession>A0A8R2JPS7</accession>
<dbReference type="Pfam" id="PF01431">
    <property type="entry name" value="Peptidase_M13"/>
    <property type="match status" value="1"/>
</dbReference>
<keyword evidence="9" id="KW-0472">Membrane</keyword>
<dbReference type="PANTHER" id="PTHR11733">
    <property type="entry name" value="ZINC METALLOPROTEASE FAMILY M13 NEPRILYSIN-RELATED"/>
    <property type="match status" value="1"/>
</dbReference>
<keyword evidence="9" id="KW-1133">Transmembrane helix</keyword>
<keyword evidence="6" id="KW-0378">Hydrolase</keyword>
<proteinExistence type="inferred from homology"/>
<evidence type="ECO:0000313" key="12">
    <source>
        <dbReference type="EnsemblMetazoa" id="XP_029344113.1"/>
    </source>
</evidence>
<keyword evidence="8" id="KW-0482">Metalloprotease</keyword>
<organism evidence="12 13">
    <name type="scientific">Acyrthosiphon pisum</name>
    <name type="common">Pea aphid</name>
    <dbReference type="NCBI Taxonomy" id="7029"/>
    <lineage>
        <taxon>Eukaryota</taxon>
        <taxon>Metazoa</taxon>
        <taxon>Ecdysozoa</taxon>
        <taxon>Arthropoda</taxon>
        <taxon>Hexapoda</taxon>
        <taxon>Insecta</taxon>
        <taxon>Pterygota</taxon>
        <taxon>Neoptera</taxon>
        <taxon>Paraneoptera</taxon>
        <taxon>Hemiptera</taxon>
        <taxon>Sternorrhyncha</taxon>
        <taxon>Aphidomorpha</taxon>
        <taxon>Aphidoidea</taxon>
        <taxon>Aphididae</taxon>
        <taxon>Macrosiphini</taxon>
        <taxon>Acyrthosiphon</taxon>
    </lineage>
</organism>
<evidence type="ECO:0000256" key="6">
    <source>
        <dbReference type="ARBA" id="ARBA00022801"/>
    </source>
</evidence>
<dbReference type="OrthoDB" id="6475849at2759"/>
<dbReference type="CDD" id="cd08662">
    <property type="entry name" value="M13"/>
    <property type="match status" value="1"/>
</dbReference>
<dbReference type="Gene3D" id="1.10.1380.10">
    <property type="entry name" value="Neutral endopeptidase , domain2"/>
    <property type="match status" value="1"/>
</dbReference>
<dbReference type="GO" id="GO:0046872">
    <property type="term" value="F:metal ion binding"/>
    <property type="evidence" value="ECO:0007669"/>
    <property type="project" value="UniProtKB-KW"/>
</dbReference>
<dbReference type="InterPro" id="IPR018497">
    <property type="entry name" value="Peptidase_M13_C"/>
</dbReference>
<keyword evidence="5" id="KW-0479">Metal-binding</keyword>
<dbReference type="InterPro" id="IPR008753">
    <property type="entry name" value="Peptidase_M13_N"/>
</dbReference>
<protein>
    <submittedName>
        <fullName evidence="12">Uncharacterized protein</fullName>
    </submittedName>
</protein>
<dbReference type="Gene3D" id="3.40.390.10">
    <property type="entry name" value="Collagenase (Catalytic Domain)"/>
    <property type="match status" value="1"/>
</dbReference>
<dbReference type="InterPro" id="IPR000718">
    <property type="entry name" value="Peptidase_M13"/>
</dbReference>
<dbReference type="GO" id="GO:0005886">
    <property type="term" value="C:plasma membrane"/>
    <property type="evidence" value="ECO:0007669"/>
    <property type="project" value="UniProtKB-SubCell"/>
</dbReference>
<evidence type="ECO:0000259" key="11">
    <source>
        <dbReference type="Pfam" id="PF05649"/>
    </source>
</evidence>
<feature type="domain" description="Peptidase M13 N-terminal" evidence="11">
    <location>
        <begin position="95"/>
        <end position="491"/>
    </location>
</feature>
<reference evidence="12" key="2">
    <citation type="submission" date="2022-06" db="UniProtKB">
        <authorList>
            <consortium name="EnsemblMetazoa"/>
        </authorList>
    </citation>
    <scope>IDENTIFICATION</scope>
</reference>
<evidence type="ECO:0000256" key="7">
    <source>
        <dbReference type="ARBA" id="ARBA00022833"/>
    </source>
</evidence>
<dbReference type="AlphaFoldDB" id="A0A8R2JPS7"/>
<dbReference type="PANTHER" id="PTHR11733:SF237">
    <property type="entry name" value="NEPRILYSIN-LIKE 4"/>
    <property type="match status" value="1"/>
</dbReference>